<name>A0A0E9XDM8_ANGAN</name>
<proteinExistence type="predicted"/>
<evidence type="ECO:0000313" key="1">
    <source>
        <dbReference type="EMBL" id="JAI00567.1"/>
    </source>
</evidence>
<dbReference type="EMBL" id="GBXM01008011">
    <property type="protein sequence ID" value="JAI00567.1"/>
    <property type="molecule type" value="Transcribed_RNA"/>
</dbReference>
<reference evidence="1" key="1">
    <citation type="submission" date="2014-11" db="EMBL/GenBank/DDBJ databases">
        <authorList>
            <person name="Amaro Gonzalez C."/>
        </authorList>
    </citation>
    <scope>NUCLEOTIDE SEQUENCE</scope>
</reference>
<reference evidence="1" key="2">
    <citation type="journal article" date="2015" name="Fish Shellfish Immunol.">
        <title>Early steps in the European eel (Anguilla anguilla)-Vibrio vulnificus interaction in the gills: Role of the RtxA13 toxin.</title>
        <authorList>
            <person name="Callol A."/>
            <person name="Pajuelo D."/>
            <person name="Ebbesson L."/>
            <person name="Teles M."/>
            <person name="MacKenzie S."/>
            <person name="Amaro C."/>
        </authorList>
    </citation>
    <scope>NUCLEOTIDE SEQUENCE</scope>
</reference>
<protein>
    <submittedName>
        <fullName evidence="1">Uncharacterized protein</fullName>
    </submittedName>
</protein>
<dbReference type="AlphaFoldDB" id="A0A0E9XDM8"/>
<sequence length="61" mass="6930">MLFTFSSSKVPGVLQASLPLPKKHQRSILFISLANFQLELIKTIRYKSSLMDEPPSVHIVF</sequence>
<organism evidence="1">
    <name type="scientific">Anguilla anguilla</name>
    <name type="common">European freshwater eel</name>
    <name type="synonym">Muraena anguilla</name>
    <dbReference type="NCBI Taxonomy" id="7936"/>
    <lineage>
        <taxon>Eukaryota</taxon>
        <taxon>Metazoa</taxon>
        <taxon>Chordata</taxon>
        <taxon>Craniata</taxon>
        <taxon>Vertebrata</taxon>
        <taxon>Euteleostomi</taxon>
        <taxon>Actinopterygii</taxon>
        <taxon>Neopterygii</taxon>
        <taxon>Teleostei</taxon>
        <taxon>Anguilliformes</taxon>
        <taxon>Anguillidae</taxon>
        <taxon>Anguilla</taxon>
    </lineage>
</organism>
<accession>A0A0E9XDM8</accession>